<dbReference type="Gene3D" id="3.40.720.10">
    <property type="entry name" value="Alkaline Phosphatase, subunit A"/>
    <property type="match status" value="1"/>
</dbReference>
<organism evidence="4 5">
    <name type="scientific">Paenibacillus algicola</name>
    <dbReference type="NCBI Taxonomy" id="2565926"/>
    <lineage>
        <taxon>Bacteria</taxon>
        <taxon>Bacillati</taxon>
        <taxon>Bacillota</taxon>
        <taxon>Bacilli</taxon>
        <taxon>Bacillales</taxon>
        <taxon>Paenibacillaceae</taxon>
        <taxon>Paenibacillus</taxon>
    </lineage>
</organism>
<dbReference type="OrthoDB" id="9762324at2"/>
<dbReference type="RefSeq" id="WP_138224100.1">
    <property type="nucleotide sequence ID" value="NZ_CP040396.1"/>
</dbReference>
<evidence type="ECO:0000256" key="2">
    <source>
        <dbReference type="ARBA" id="ARBA00022801"/>
    </source>
</evidence>
<sequence length="521" mass="58952">MAKKPHVFFIMTDELRADTLGFRGHSTVQTPHLDQFAKDCAVFTNAYTSCPMCAPARVSLATGRYGLSHGVLDNAFAPVEDEHSLYSTMSQHGYHTINYGKIHFNTPGTFGFEEHYPRGQFAGGEVGVFGVTNRELLKNSVYKKNEGEVSLVIHGVNPQKPGETADSLLTTAYVERLNDLKDSERPLFHRLSIIDPHTPYFPAEPYASMYDYREMRLPDTWKEDLSTKPLLHRYYYRARGFDRLTEEDYRRSLASYYGLITHVDDRVGQVLGRLKELGLYEDSIIVFTSDHGSMMGEHGFIEKWGILYEEVSRIPLLIKFPKSRHQGTYEAFAEIIDIMPTLLDAAGIDIPGGVQGQSLLPMLQGEPGAAKDEVFGHIFTGGLQREPALMIRKGAWKLTWYPGQEELHDRLMNDHYLKYTHMFLEDVVEGELYHLDQDPGETHNLFQDPAHAAVREALLQRLLAWRAGLGPLADLDDMQQARNTVNSYHLLQGDNLARMQTLMRAGGTIRQLGRAGAEKSR</sequence>
<gene>
    <name evidence="4" type="ORF">E6C60_0246</name>
</gene>
<dbReference type="AlphaFoldDB" id="A0A4P8XF31"/>
<dbReference type="InterPro" id="IPR000917">
    <property type="entry name" value="Sulfatase_N"/>
</dbReference>
<evidence type="ECO:0000256" key="1">
    <source>
        <dbReference type="ARBA" id="ARBA00022723"/>
    </source>
</evidence>
<dbReference type="SUPFAM" id="SSF53649">
    <property type="entry name" value="Alkaline phosphatase-like"/>
    <property type="match status" value="1"/>
</dbReference>
<dbReference type="GO" id="GO:0005737">
    <property type="term" value="C:cytoplasm"/>
    <property type="evidence" value="ECO:0007669"/>
    <property type="project" value="TreeGrafter"/>
</dbReference>
<dbReference type="InterPro" id="IPR017850">
    <property type="entry name" value="Alkaline_phosphatase_core_sf"/>
</dbReference>
<keyword evidence="1" id="KW-0479">Metal-binding</keyword>
<proteinExistence type="predicted"/>
<dbReference type="GO" id="GO:0046872">
    <property type="term" value="F:metal ion binding"/>
    <property type="evidence" value="ECO:0007669"/>
    <property type="project" value="UniProtKB-KW"/>
</dbReference>
<evidence type="ECO:0000259" key="3">
    <source>
        <dbReference type="Pfam" id="PF00884"/>
    </source>
</evidence>
<dbReference type="GO" id="GO:0008484">
    <property type="term" value="F:sulfuric ester hydrolase activity"/>
    <property type="evidence" value="ECO:0007669"/>
    <property type="project" value="TreeGrafter"/>
</dbReference>
<dbReference type="Proteomes" id="UP000300879">
    <property type="component" value="Chromosome"/>
</dbReference>
<dbReference type="PANTHER" id="PTHR45953">
    <property type="entry name" value="IDURONATE 2-SULFATASE"/>
    <property type="match status" value="1"/>
</dbReference>
<protein>
    <submittedName>
        <fullName evidence="4">Sulfatase</fullName>
    </submittedName>
</protein>
<accession>A0A4P8XF31</accession>
<dbReference type="PANTHER" id="PTHR45953:SF1">
    <property type="entry name" value="IDURONATE 2-SULFATASE"/>
    <property type="match status" value="1"/>
</dbReference>
<keyword evidence="5" id="KW-1185">Reference proteome</keyword>
<name>A0A4P8XF31_9BACL</name>
<dbReference type="EMBL" id="CP040396">
    <property type="protein sequence ID" value="QCT00972.1"/>
    <property type="molecule type" value="Genomic_DNA"/>
</dbReference>
<dbReference type="KEGG" id="palo:E6C60_0246"/>
<dbReference type="Pfam" id="PF00884">
    <property type="entry name" value="Sulfatase"/>
    <property type="match status" value="1"/>
</dbReference>
<evidence type="ECO:0000313" key="5">
    <source>
        <dbReference type="Proteomes" id="UP000300879"/>
    </source>
</evidence>
<evidence type="ECO:0000313" key="4">
    <source>
        <dbReference type="EMBL" id="QCT00972.1"/>
    </source>
</evidence>
<feature type="domain" description="Sulfatase N-terminal" evidence="3">
    <location>
        <begin position="5"/>
        <end position="348"/>
    </location>
</feature>
<reference evidence="4 5" key="1">
    <citation type="submission" date="2019-05" db="EMBL/GenBank/DDBJ databases">
        <authorList>
            <person name="Chen C."/>
        </authorList>
    </citation>
    <scope>NUCLEOTIDE SEQUENCE [LARGE SCALE GENOMIC DNA]</scope>
    <source>
        <strain evidence="4 5">HB172198</strain>
    </source>
</reference>
<keyword evidence="2" id="KW-0378">Hydrolase</keyword>